<name>A0A314YWE0_PRUYE</name>
<proteinExistence type="predicted"/>
<dbReference type="Proteomes" id="UP000250321">
    <property type="component" value="Unassembled WGS sequence"/>
</dbReference>
<protein>
    <submittedName>
        <fullName evidence="1">Uncharacterized protein</fullName>
    </submittedName>
</protein>
<gene>
    <name evidence="1" type="ORF">Pyn_08061</name>
</gene>
<sequence length="72" mass="8138">MERKAVSPSGSSRTLGEKAGVTMATLRWSLGRTCAVLQHVHRTRLLLELEEMVALLWICNTKFILFQSGMLY</sequence>
<organism evidence="1 2">
    <name type="scientific">Prunus yedoensis var. nudiflora</name>
    <dbReference type="NCBI Taxonomy" id="2094558"/>
    <lineage>
        <taxon>Eukaryota</taxon>
        <taxon>Viridiplantae</taxon>
        <taxon>Streptophyta</taxon>
        <taxon>Embryophyta</taxon>
        <taxon>Tracheophyta</taxon>
        <taxon>Spermatophyta</taxon>
        <taxon>Magnoliopsida</taxon>
        <taxon>eudicotyledons</taxon>
        <taxon>Gunneridae</taxon>
        <taxon>Pentapetalae</taxon>
        <taxon>rosids</taxon>
        <taxon>fabids</taxon>
        <taxon>Rosales</taxon>
        <taxon>Rosaceae</taxon>
        <taxon>Amygdaloideae</taxon>
        <taxon>Amygdaleae</taxon>
        <taxon>Prunus</taxon>
    </lineage>
</organism>
<evidence type="ECO:0000313" key="1">
    <source>
        <dbReference type="EMBL" id="PQQ09091.1"/>
    </source>
</evidence>
<accession>A0A314YWE0</accession>
<reference evidence="1 2" key="1">
    <citation type="submission" date="2018-02" db="EMBL/GenBank/DDBJ databases">
        <title>Draft genome of wild Prunus yedoensis var. nudiflora.</title>
        <authorList>
            <person name="Baek S."/>
            <person name="Kim J.-H."/>
            <person name="Choi K."/>
            <person name="Kim G.-B."/>
            <person name="Cho A."/>
            <person name="Jang H."/>
            <person name="Shin C.-H."/>
            <person name="Yu H.-J."/>
            <person name="Mun J.-H."/>
        </authorList>
    </citation>
    <scope>NUCLEOTIDE SEQUENCE [LARGE SCALE GENOMIC DNA]</scope>
    <source>
        <strain evidence="2">cv. Jeju island</strain>
        <tissue evidence="1">Leaf</tissue>
    </source>
</reference>
<dbReference type="AlphaFoldDB" id="A0A314YWE0"/>
<dbReference type="EMBL" id="PJQY01000646">
    <property type="protein sequence ID" value="PQQ09091.1"/>
    <property type="molecule type" value="Genomic_DNA"/>
</dbReference>
<comment type="caution">
    <text evidence="1">The sequence shown here is derived from an EMBL/GenBank/DDBJ whole genome shotgun (WGS) entry which is preliminary data.</text>
</comment>
<keyword evidence="2" id="KW-1185">Reference proteome</keyword>
<evidence type="ECO:0000313" key="2">
    <source>
        <dbReference type="Proteomes" id="UP000250321"/>
    </source>
</evidence>